<keyword evidence="1" id="KW-0732">Signal</keyword>
<dbReference type="Proteomes" id="UP000289703">
    <property type="component" value="Unassembled WGS sequence"/>
</dbReference>
<proteinExistence type="predicted"/>
<feature type="signal peptide" evidence="1">
    <location>
        <begin position="1"/>
        <end position="23"/>
    </location>
</feature>
<accession>A0A4Q1JIV9</accession>
<gene>
    <name evidence="2" type="ORF">EO244_13690</name>
</gene>
<feature type="chain" id="PRO_5020867581" evidence="1">
    <location>
        <begin position="24"/>
        <end position="183"/>
    </location>
</feature>
<protein>
    <submittedName>
        <fullName evidence="2">Uncharacterized protein</fullName>
    </submittedName>
</protein>
<evidence type="ECO:0000256" key="1">
    <source>
        <dbReference type="SAM" id="SignalP"/>
    </source>
</evidence>
<sequence>MKRLALLLLIMGFILFSSQNTNAQENKTKKEAKVKVHINKDGKSVKFDTIIHDFKDQKEIMKIIKSRNIPDSLLKNFEGEDLIWVSDDKDSHDKHKVIIKEFLDCDSMEHSKMKRSICKHVKVIFEDDDIDIDKDMKIIHINSKSNNKVTYDGKEEVEIEINDTNRDVKKTIKKKRFRKKKSN</sequence>
<dbReference type="OrthoDB" id="9854405at2"/>
<evidence type="ECO:0000313" key="3">
    <source>
        <dbReference type="Proteomes" id="UP000289703"/>
    </source>
</evidence>
<dbReference type="AlphaFoldDB" id="A0A4Q1JIV9"/>
<name>A0A4Q1JIV9_9BACT</name>
<keyword evidence="3" id="KW-1185">Reference proteome</keyword>
<dbReference type="EMBL" id="SAXA01000014">
    <property type="protein sequence ID" value="RXQ89830.1"/>
    <property type="molecule type" value="Genomic_DNA"/>
</dbReference>
<reference evidence="2 3" key="1">
    <citation type="submission" date="2019-01" db="EMBL/GenBank/DDBJ databases">
        <title>Ancylomarina salipaludis sp. nov., isolated from a salt marsh.</title>
        <authorList>
            <person name="Yoon J.-H."/>
        </authorList>
    </citation>
    <scope>NUCLEOTIDE SEQUENCE [LARGE SCALE GENOMIC DNA]</scope>
    <source>
        <strain evidence="2 3">SHSM-M15</strain>
    </source>
</reference>
<dbReference type="RefSeq" id="WP_129255251.1">
    <property type="nucleotide sequence ID" value="NZ_SAXA01000014.1"/>
</dbReference>
<evidence type="ECO:0000313" key="2">
    <source>
        <dbReference type="EMBL" id="RXQ89830.1"/>
    </source>
</evidence>
<organism evidence="2 3">
    <name type="scientific">Ancylomarina salipaludis</name>
    <dbReference type="NCBI Taxonomy" id="2501299"/>
    <lineage>
        <taxon>Bacteria</taxon>
        <taxon>Pseudomonadati</taxon>
        <taxon>Bacteroidota</taxon>
        <taxon>Bacteroidia</taxon>
        <taxon>Marinilabiliales</taxon>
        <taxon>Marinifilaceae</taxon>
        <taxon>Ancylomarina</taxon>
    </lineage>
</organism>
<comment type="caution">
    <text evidence="2">The sequence shown here is derived from an EMBL/GenBank/DDBJ whole genome shotgun (WGS) entry which is preliminary data.</text>
</comment>